<feature type="compositionally biased region" description="Acidic residues" evidence="1">
    <location>
        <begin position="13"/>
        <end position="27"/>
    </location>
</feature>
<feature type="compositionally biased region" description="Basic and acidic residues" evidence="1">
    <location>
        <begin position="72"/>
        <end position="81"/>
    </location>
</feature>
<dbReference type="Proteomes" id="UP000245771">
    <property type="component" value="Unassembled WGS sequence"/>
</dbReference>
<evidence type="ECO:0000313" key="3">
    <source>
        <dbReference type="Proteomes" id="UP000245771"/>
    </source>
</evidence>
<dbReference type="Pfam" id="PF04614">
    <property type="entry name" value="Pex19"/>
    <property type="match status" value="1"/>
</dbReference>
<evidence type="ECO:0000313" key="2">
    <source>
        <dbReference type="EMBL" id="PWN38053.1"/>
    </source>
</evidence>
<dbReference type="InParanoid" id="A0A316VNQ9"/>
<feature type="compositionally biased region" description="Polar residues" evidence="1">
    <location>
        <begin position="45"/>
        <end position="56"/>
    </location>
</feature>
<dbReference type="Gene3D" id="1.20.120.900">
    <property type="entry name" value="Pex19, mPTS binding domain"/>
    <property type="match status" value="1"/>
</dbReference>
<accession>A0A316VNQ9</accession>
<gene>
    <name evidence="2" type="ORF">FA14DRAFT_163628</name>
</gene>
<sequence>MSSTKNDPKAETADDLDDLDDILDEFNEPAKVAPTTKTEKPSSEPVASTSNTQSTKAATATEDGEEETEDQLNERFARELAEGMEALMKGVTPDGLPAHGLNPAAGQGEGEVEGLPNEEEMMRQFEQMMADMGFGGGGAPGAASGPGASGSGPTASGSKQAPAAPPANFQDAIKSTMSRLRESDQTATSNASQANEMDFEKLMEALGNVSGAEGEEGVAAMLENMMSELMGKEVLYEPLKELRDKYPAYLANPPAQLSAEDRTRYEEQQKIVNAVVATFDDPKFDNGTEAEKAALKSKVQGLMNDMQDQGAPPQEIIGDLPPELGNMPGMGGDENCCVM</sequence>
<feature type="compositionally biased region" description="Low complexity" evidence="1">
    <location>
        <begin position="141"/>
        <end position="158"/>
    </location>
</feature>
<dbReference type="GeneID" id="37021610"/>
<keyword evidence="3" id="KW-1185">Reference proteome</keyword>
<dbReference type="InterPro" id="IPR038322">
    <property type="entry name" value="Pex19_C_sf"/>
</dbReference>
<feature type="region of interest" description="Disordered" evidence="1">
    <location>
        <begin position="1"/>
        <end position="112"/>
    </location>
</feature>
<organism evidence="2 3">
    <name type="scientific">Meira miltonrushii</name>
    <dbReference type="NCBI Taxonomy" id="1280837"/>
    <lineage>
        <taxon>Eukaryota</taxon>
        <taxon>Fungi</taxon>
        <taxon>Dikarya</taxon>
        <taxon>Basidiomycota</taxon>
        <taxon>Ustilaginomycotina</taxon>
        <taxon>Exobasidiomycetes</taxon>
        <taxon>Exobasidiales</taxon>
        <taxon>Brachybasidiaceae</taxon>
        <taxon>Meira</taxon>
    </lineage>
</organism>
<proteinExistence type="predicted"/>
<dbReference type="RefSeq" id="XP_025358355.1">
    <property type="nucleotide sequence ID" value="XM_025499829.1"/>
</dbReference>
<dbReference type="GO" id="GO:0045046">
    <property type="term" value="P:protein import into peroxisome membrane"/>
    <property type="evidence" value="ECO:0007669"/>
    <property type="project" value="TreeGrafter"/>
</dbReference>
<dbReference type="GO" id="GO:0033328">
    <property type="term" value="F:peroxisome membrane targeting sequence binding"/>
    <property type="evidence" value="ECO:0007669"/>
    <property type="project" value="TreeGrafter"/>
</dbReference>
<dbReference type="OrthoDB" id="21292at2759"/>
<dbReference type="GO" id="GO:0005778">
    <property type="term" value="C:peroxisomal membrane"/>
    <property type="evidence" value="ECO:0007669"/>
    <property type="project" value="TreeGrafter"/>
</dbReference>
<dbReference type="STRING" id="1280837.A0A316VNQ9"/>
<dbReference type="InterPro" id="IPR006708">
    <property type="entry name" value="Pex19"/>
</dbReference>
<dbReference type="PANTHER" id="PTHR12774:SF2">
    <property type="entry name" value="PEROXISOMAL BIOGENESIS FACTOR 19"/>
    <property type="match status" value="1"/>
</dbReference>
<evidence type="ECO:0000256" key="1">
    <source>
        <dbReference type="SAM" id="MobiDB-lite"/>
    </source>
</evidence>
<dbReference type="AlphaFoldDB" id="A0A316VNQ9"/>
<dbReference type="PANTHER" id="PTHR12774">
    <property type="entry name" value="PEROXISOMAL BIOGENESIS FACTOR 19"/>
    <property type="match status" value="1"/>
</dbReference>
<protein>
    <submittedName>
        <fullName evidence="2">Pex19-domain-containing protein</fullName>
    </submittedName>
</protein>
<reference evidence="2 3" key="1">
    <citation type="journal article" date="2018" name="Mol. Biol. Evol.">
        <title>Broad Genomic Sampling Reveals a Smut Pathogenic Ancestry of the Fungal Clade Ustilaginomycotina.</title>
        <authorList>
            <person name="Kijpornyongpan T."/>
            <person name="Mondo S.J."/>
            <person name="Barry K."/>
            <person name="Sandor L."/>
            <person name="Lee J."/>
            <person name="Lipzen A."/>
            <person name="Pangilinan J."/>
            <person name="LaButti K."/>
            <person name="Hainaut M."/>
            <person name="Henrissat B."/>
            <person name="Grigoriev I.V."/>
            <person name="Spatafora J.W."/>
            <person name="Aime M.C."/>
        </authorList>
    </citation>
    <scope>NUCLEOTIDE SEQUENCE [LARGE SCALE GENOMIC DNA]</scope>
    <source>
        <strain evidence="2 3">MCA 3882</strain>
    </source>
</reference>
<feature type="compositionally biased region" description="Basic and acidic residues" evidence="1">
    <location>
        <begin position="1"/>
        <end position="12"/>
    </location>
</feature>
<feature type="region of interest" description="Disordered" evidence="1">
    <location>
        <begin position="304"/>
        <end position="339"/>
    </location>
</feature>
<feature type="region of interest" description="Disordered" evidence="1">
    <location>
        <begin position="131"/>
        <end position="166"/>
    </location>
</feature>
<feature type="compositionally biased region" description="Acidic residues" evidence="1">
    <location>
        <begin position="62"/>
        <end position="71"/>
    </location>
</feature>
<name>A0A316VNQ9_9BASI</name>
<dbReference type="EMBL" id="KZ819602">
    <property type="protein sequence ID" value="PWN38053.1"/>
    <property type="molecule type" value="Genomic_DNA"/>
</dbReference>